<name>A0A382RXF2_9ZZZZ</name>
<dbReference type="EMBL" id="UINC01124913">
    <property type="protein sequence ID" value="SVD02374.1"/>
    <property type="molecule type" value="Genomic_DNA"/>
</dbReference>
<sequence length="128" mass="14909">MKPTDQLQLTEADKERYEKRISEIDLVDISIVIRDIPKKIERLVSDPNLLDYQIALVTDISKLLNVLVNLPDGSVHLKKRILFALEYFLEEEDEITDNSPQIGLLDDYVLVRWVIDNIMADYTEVYES</sequence>
<reference evidence="1" key="1">
    <citation type="submission" date="2018-05" db="EMBL/GenBank/DDBJ databases">
        <authorList>
            <person name="Lanie J.A."/>
            <person name="Ng W.-L."/>
            <person name="Kazmierczak K.M."/>
            <person name="Andrzejewski T.M."/>
            <person name="Davidsen T.M."/>
            <person name="Wayne K.J."/>
            <person name="Tettelin H."/>
            <person name="Glass J.I."/>
            <person name="Rusch D."/>
            <person name="Podicherti R."/>
            <person name="Tsui H.-C.T."/>
            <person name="Winkler M.E."/>
        </authorList>
    </citation>
    <scope>NUCLEOTIDE SEQUENCE</scope>
</reference>
<organism evidence="1">
    <name type="scientific">marine metagenome</name>
    <dbReference type="NCBI Taxonomy" id="408172"/>
    <lineage>
        <taxon>unclassified sequences</taxon>
        <taxon>metagenomes</taxon>
        <taxon>ecological metagenomes</taxon>
    </lineage>
</organism>
<evidence type="ECO:0008006" key="2">
    <source>
        <dbReference type="Google" id="ProtNLM"/>
    </source>
</evidence>
<protein>
    <recommendedName>
        <fullName evidence="2">DUF1232 domain-containing protein</fullName>
    </recommendedName>
</protein>
<evidence type="ECO:0000313" key="1">
    <source>
        <dbReference type="EMBL" id="SVD02374.1"/>
    </source>
</evidence>
<proteinExistence type="predicted"/>
<gene>
    <name evidence="1" type="ORF">METZ01_LOCUS355228</name>
</gene>
<accession>A0A382RXF2</accession>
<dbReference type="AlphaFoldDB" id="A0A382RXF2"/>